<organism evidence="1">
    <name type="scientific">Arundo donax</name>
    <name type="common">Giant reed</name>
    <name type="synonym">Donax arundinaceus</name>
    <dbReference type="NCBI Taxonomy" id="35708"/>
    <lineage>
        <taxon>Eukaryota</taxon>
        <taxon>Viridiplantae</taxon>
        <taxon>Streptophyta</taxon>
        <taxon>Embryophyta</taxon>
        <taxon>Tracheophyta</taxon>
        <taxon>Spermatophyta</taxon>
        <taxon>Magnoliopsida</taxon>
        <taxon>Liliopsida</taxon>
        <taxon>Poales</taxon>
        <taxon>Poaceae</taxon>
        <taxon>PACMAD clade</taxon>
        <taxon>Arundinoideae</taxon>
        <taxon>Arundineae</taxon>
        <taxon>Arundo</taxon>
    </lineage>
</organism>
<name>A0A0A9D1C5_ARUDO</name>
<sequence length="61" mass="6384">MENHGDLCLCGDWNSTSNCDSSAEAARSGAAAPPLAIAALRWAVLASGLTSLWWYTSISNV</sequence>
<proteinExistence type="predicted"/>
<protein>
    <submittedName>
        <fullName evidence="1">Uncharacterized protein</fullName>
    </submittedName>
</protein>
<reference evidence="1" key="1">
    <citation type="submission" date="2014-09" db="EMBL/GenBank/DDBJ databases">
        <authorList>
            <person name="Magalhaes I.L.F."/>
            <person name="Oliveira U."/>
            <person name="Santos F.R."/>
            <person name="Vidigal T.H.D.A."/>
            <person name="Brescovit A.D."/>
            <person name="Santos A.J."/>
        </authorList>
    </citation>
    <scope>NUCLEOTIDE SEQUENCE</scope>
    <source>
        <tissue evidence="1">Shoot tissue taken approximately 20 cm above the soil surface</tissue>
    </source>
</reference>
<accession>A0A0A9D1C5</accession>
<reference evidence="1" key="2">
    <citation type="journal article" date="2015" name="Data Brief">
        <title>Shoot transcriptome of the giant reed, Arundo donax.</title>
        <authorList>
            <person name="Barrero R.A."/>
            <person name="Guerrero F.D."/>
            <person name="Moolhuijzen P."/>
            <person name="Goolsby J.A."/>
            <person name="Tidwell J."/>
            <person name="Bellgard S.E."/>
            <person name="Bellgard M.I."/>
        </authorList>
    </citation>
    <scope>NUCLEOTIDE SEQUENCE</scope>
    <source>
        <tissue evidence="1">Shoot tissue taken approximately 20 cm above the soil surface</tissue>
    </source>
</reference>
<dbReference type="EMBL" id="GBRH01217407">
    <property type="protein sequence ID" value="JAD80488.1"/>
    <property type="molecule type" value="Transcribed_RNA"/>
</dbReference>
<dbReference type="AlphaFoldDB" id="A0A0A9D1C5"/>
<evidence type="ECO:0000313" key="1">
    <source>
        <dbReference type="EMBL" id="JAD80488.1"/>
    </source>
</evidence>